<dbReference type="InterPro" id="IPR025232">
    <property type="entry name" value="DUF4174"/>
</dbReference>
<feature type="chain" id="PRO_5030747522" evidence="2">
    <location>
        <begin position="21"/>
        <end position="147"/>
    </location>
</feature>
<sequence length="147" mass="16433">MKTTLAALLVTLMTSGTTIASDEAPSDKVNSLVDYNWKNRIFLIQEPASSAKVIQALTDDSKAVNERDVIWFVVGKDSIASNQAGPLSDSLKSQVKSSFTNRSRQTILIGKDGGIKSRTDEFDLDQLYKQIDAMPMRKREIEKERRH</sequence>
<keyword evidence="5" id="KW-1185">Reference proteome</keyword>
<feature type="domain" description="DUF4174" evidence="3">
    <location>
        <begin position="32"/>
        <end position="140"/>
    </location>
</feature>
<evidence type="ECO:0000313" key="4">
    <source>
        <dbReference type="EMBL" id="QIA65141.1"/>
    </source>
</evidence>
<reference evidence="4 5" key="1">
    <citation type="submission" date="2020-01" db="EMBL/GenBank/DDBJ databases">
        <title>Whole genome and functional gene identification of agarase of Vibrio HN897.</title>
        <authorList>
            <person name="Liu Y."/>
            <person name="Zhao Z."/>
        </authorList>
    </citation>
    <scope>NUCLEOTIDE SEQUENCE [LARGE SCALE GENOMIC DNA]</scope>
    <source>
        <strain evidence="4 5">HN897</strain>
    </source>
</reference>
<dbReference type="RefSeq" id="WP_164650041.1">
    <property type="nucleotide sequence ID" value="NZ_CP047476.1"/>
</dbReference>
<evidence type="ECO:0000256" key="1">
    <source>
        <dbReference type="ARBA" id="ARBA00022729"/>
    </source>
</evidence>
<dbReference type="EMBL" id="CP047476">
    <property type="protein sequence ID" value="QIA65141.1"/>
    <property type="molecule type" value="Genomic_DNA"/>
</dbReference>
<name>A0A7Z2T6H6_9VIBR</name>
<evidence type="ECO:0000313" key="5">
    <source>
        <dbReference type="Proteomes" id="UP000464262"/>
    </source>
</evidence>
<protein>
    <submittedName>
        <fullName evidence="4">DUF4174 domain-containing protein</fullName>
    </submittedName>
</protein>
<gene>
    <name evidence="4" type="ORF">GT360_16410</name>
</gene>
<evidence type="ECO:0000256" key="2">
    <source>
        <dbReference type="SAM" id="SignalP"/>
    </source>
</evidence>
<dbReference type="Pfam" id="PF13778">
    <property type="entry name" value="DUF4174"/>
    <property type="match status" value="1"/>
</dbReference>
<dbReference type="KEGG" id="vas:GT360_16410"/>
<dbReference type="AlphaFoldDB" id="A0A7Z2T6H6"/>
<accession>A0A7Z2T6H6</accession>
<feature type="signal peptide" evidence="2">
    <location>
        <begin position="1"/>
        <end position="20"/>
    </location>
</feature>
<dbReference type="Proteomes" id="UP000464262">
    <property type="component" value="Chromosome 2"/>
</dbReference>
<keyword evidence="1 2" id="KW-0732">Signal</keyword>
<proteinExistence type="predicted"/>
<evidence type="ECO:0000259" key="3">
    <source>
        <dbReference type="Pfam" id="PF13778"/>
    </source>
</evidence>
<organism evidence="4 5">
    <name type="scientific">Vibrio astriarenae</name>
    <dbReference type="NCBI Taxonomy" id="1481923"/>
    <lineage>
        <taxon>Bacteria</taxon>
        <taxon>Pseudomonadati</taxon>
        <taxon>Pseudomonadota</taxon>
        <taxon>Gammaproteobacteria</taxon>
        <taxon>Vibrionales</taxon>
        <taxon>Vibrionaceae</taxon>
        <taxon>Vibrio</taxon>
    </lineage>
</organism>